<evidence type="ECO:0000313" key="2">
    <source>
        <dbReference type="EnsemblPlants" id="cds.evm.model.05.1688"/>
    </source>
</evidence>
<feature type="region of interest" description="Disordered" evidence="1">
    <location>
        <begin position="1"/>
        <end position="31"/>
    </location>
</feature>
<protein>
    <submittedName>
        <fullName evidence="2">Uncharacterized protein</fullName>
    </submittedName>
</protein>
<dbReference type="Gramene" id="evm.model.05.1688">
    <property type="protein sequence ID" value="cds.evm.model.05.1688"/>
    <property type="gene ID" value="evm.TU.05.1688"/>
</dbReference>
<dbReference type="EnsemblPlants" id="evm.model.05.1688">
    <property type="protein sequence ID" value="cds.evm.model.05.1688"/>
    <property type="gene ID" value="evm.TU.05.1688"/>
</dbReference>
<evidence type="ECO:0000256" key="1">
    <source>
        <dbReference type="SAM" id="MobiDB-lite"/>
    </source>
</evidence>
<dbReference type="Proteomes" id="UP000596661">
    <property type="component" value="Chromosome 5"/>
</dbReference>
<dbReference type="EMBL" id="UZAU01000542">
    <property type="status" value="NOT_ANNOTATED_CDS"/>
    <property type="molecule type" value="Genomic_DNA"/>
</dbReference>
<dbReference type="AlphaFoldDB" id="A0A803PMD1"/>
<sequence length="102" mass="11953">MLENNAPIIEPYTLEQPEEEDETKTREGDNDQFDIVDHANLVDEEMVENLENNNKKIDSEIDVNNAKLIIDKNHPEVEKDQVYKDKETLKNVLSYYAIKNNF</sequence>
<evidence type="ECO:0000313" key="3">
    <source>
        <dbReference type="Proteomes" id="UP000596661"/>
    </source>
</evidence>
<accession>A0A803PMD1</accession>
<reference evidence="2" key="2">
    <citation type="submission" date="2021-03" db="UniProtKB">
        <authorList>
            <consortium name="EnsemblPlants"/>
        </authorList>
    </citation>
    <scope>IDENTIFICATION</scope>
</reference>
<organism evidence="2 3">
    <name type="scientific">Cannabis sativa</name>
    <name type="common">Hemp</name>
    <name type="synonym">Marijuana</name>
    <dbReference type="NCBI Taxonomy" id="3483"/>
    <lineage>
        <taxon>Eukaryota</taxon>
        <taxon>Viridiplantae</taxon>
        <taxon>Streptophyta</taxon>
        <taxon>Embryophyta</taxon>
        <taxon>Tracheophyta</taxon>
        <taxon>Spermatophyta</taxon>
        <taxon>Magnoliopsida</taxon>
        <taxon>eudicotyledons</taxon>
        <taxon>Gunneridae</taxon>
        <taxon>Pentapetalae</taxon>
        <taxon>rosids</taxon>
        <taxon>fabids</taxon>
        <taxon>Rosales</taxon>
        <taxon>Cannabaceae</taxon>
        <taxon>Cannabis</taxon>
    </lineage>
</organism>
<name>A0A803PMD1_CANSA</name>
<proteinExistence type="predicted"/>
<reference evidence="2" key="1">
    <citation type="submission" date="2018-11" db="EMBL/GenBank/DDBJ databases">
        <authorList>
            <person name="Grassa J C."/>
        </authorList>
    </citation>
    <scope>NUCLEOTIDE SEQUENCE [LARGE SCALE GENOMIC DNA]</scope>
</reference>
<keyword evidence="3" id="KW-1185">Reference proteome</keyword>